<dbReference type="PANTHER" id="PTHR43226">
    <property type="entry name" value="XAA-PRO AMINOPEPTIDASE 3"/>
    <property type="match status" value="1"/>
</dbReference>
<comment type="caution">
    <text evidence="7">The sequence shown here is derived from an EMBL/GenBank/DDBJ whole genome shotgun (WGS) entry which is preliminary data.</text>
</comment>
<reference evidence="7" key="1">
    <citation type="submission" date="2020-05" db="EMBL/GenBank/DDBJ databases">
        <title>Phylogenomic resolution of chytrid fungi.</title>
        <authorList>
            <person name="Stajich J.E."/>
            <person name="Amses K."/>
            <person name="Simmons R."/>
            <person name="Seto K."/>
            <person name="Myers J."/>
            <person name="Bonds A."/>
            <person name="Quandt C.A."/>
            <person name="Barry K."/>
            <person name="Liu P."/>
            <person name="Grigoriev I."/>
            <person name="Longcore J.E."/>
            <person name="James T.Y."/>
        </authorList>
    </citation>
    <scope>NUCLEOTIDE SEQUENCE</scope>
    <source>
        <strain evidence="7">JEL0513</strain>
    </source>
</reference>
<dbReference type="InterPro" id="IPR007865">
    <property type="entry name" value="Aminopep_P_N"/>
</dbReference>
<dbReference type="SUPFAM" id="SSF55920">
    <property type="entry name" value="Creatinase/aminopeptidase"/>
    <property type="match status" value="1"/>
</dbReference>
<comment type="similarity">
    <text evidence="2">Belongs to the peptidase M24B family.</text>
</comment>
<sequence length="552" mass="61443">MFRLQKLSPLSPLTWKSIAVRGIHATSARRIFISSRTCQSKQSQSQETQLRNPSKQQLLQFQKRQLYRIASETIEEKEEIPAIEFALRRAQFAALLPEGSVAIVAGFTLRYATGGIFHEFHQNTDLLYLTGFNEPDAAMLLEKDTAKFDGGHRFTMFVRPKNPSTEIWDGPCVGVEDAIKEYGADEVRQLKFKYCDQAFTITKLPHRLSQILDTQLAQTNSKILTDLPKSHPLVPSPHATSSHAASAPAVPAWTPYATLLTYLEGSTPPQRPTNLYKVSPLAPVLAQLRLVKSDAEIRVLRRAGKISGRAIVDAMAATKPGVSEKYLHAVVEFSAKRRGADWLAYVPVVASGLNALTLHYVVNRGVLRDGDLVLMDAGCEYGNYASDITRTWPANGKFTLAQQQLYSAVLKTQKACIDKCTELSNVSLDDLQNIAFEVLKAECSKLFGRRLSYNDMNKLYPHHVGHWMGMDVHDVQSVSRTIKLKKNMVVTIEPGIYVPNSDVFPEQYRGIGIRIEDDIVIGHDNPTILSVEAPKEIVDIEAVCQGLVGTRD</sequence>
<evidence type="ECO:0000256" key="5">
    <source>
        <dbReference type="ARBA" id="ARBA00023211"/>
    </source>
</evidence>
<dbReference type="InterPro" id="IPR052433">
    <property type="entry name" value="X-Pro_dipept-like"/>
</dbReference>
<dbReference type="CDD" id="cd01087">
    <property type="entry name" value="Prolidase"/>
    <property type="match status" value="1"/>
</dbReference>
<evidence type="ECO:0000256" key="1">
    <source>
        <dbReference type="ARBA" id="ARBA00001936"/>
    </source>
</evidence>
<dbReference type="GO" id="GO:0070006">
    <property type="term" value="F:metalloaminopeptidase activity"/>
    <property type="evidence" value="ECO:0007669"/>
    <property type="project" value="InterPro"/>
</dbReference>
<keyword evidence="3" id="KW-0479">Metal-binding</keyword>
<evidence type="ECO:0000256" key="4">
    <source>
        <dbReference type="ARBA" id="ARBA00022801"/>
    </source>
</evidence>
<keyword evidence="8" id="KW-1185">Reference proteome</keyword>
<accession>A0AAD5XIR7</accession>
<name>A0AAD5XIR7_9FUNG</name>
<dbReference type="Pfam" id="PF05195">
    <property type="entry name" value="AMP_N"/>
    <property type="match status" value="1"/>
</dbReference>
<dbReference type="GO" id="GO:0005739">
    <property type="term" value="C:mitochondrion"/>
    <property type="evidence" value="ECO:0007669"/>
    <property type="project" value="TreeGrafter"/>
</dbReference>
<dbReference type="InterPro" id="IPR029149">
    <property type="entry name" value="Creatin/AminoP/Spt16_N"/>
</dbReference>
<keyword evidence="5" id="KW-0464">Manganese</keyword>
<evidence type="ECO:0000259" key="6">
    <source>
        <dbReference type="SMART" id="SM01011"/>
    </source>
</evidence>
<gene>
    <name evidence="7" type="ORF">HK100_005779</name>
</gene>
<evidence type="ECO:0000313" key="7">
    <source>
        <dbReference type="EMBL" id="KAJ3132000.1"/>
    </source>
</evidence>
<organism evidence="7 8">
    <name type="scientific">Physocladia obscura</name>
    <dbReference type="NCBI Taxonomy" id="109957"/>
    <lineage>
        <taxon>Eukaryota</taxon>
        <taxon>Fungi</taxon>
        <taxon>Fungi incertae sedis</taxon>
        <taxon>Chytridiomycota</taxon>
        <taxon>Chytridiomycota incertae sedis</taxon>
        <taxon>Chytridiomycetes</taxon>
        <taxon>Chytridiales</taxon>
        <taxon>Chytriomycetaceae</taxon>
        <taxon>Physocladia</taxon>
    </lineage>
</organism>
<proteinExistence type="inferred from homology"/>
<keyword evidence="4" id="KW-0378">Hydrolase</keyword>
<dbReference type="InterPro" id="IPR000994">
    <property type="entry name" value="Pept_M24"/>
</dbReference>
<dbReference type="Pfam" id="PF00557">
    <property type="entry name" value="Peptidase_M24"/>
    <property type="match status" value="1"/>
</dbReference>
<dbReference type="InterPro" id="IPR036005">
    <property type="entry name" value="Creatinase/aminopeptidase-like"/>
</dbReference>
<dbReference type="GO" id="GO:0006508">
    <property type="term" value="P:proteolysis"/>
    <property type="evidence" value="ECO:0007669"/>
    <property type="project" value="TreeGrafter"/>
</dbReference>
<evidence type="ECO:0000313" key="8">
    <source>
        <dbReference type="Proteomes" id="UP001211907"/>
    </source>
</evidence>
<dbReference type="SUPFAM" id="SSF53092">
    <property type="entry name" value="Creatinase/prolidase N-terminal domain"/>
    <property type="match status" value="1"/>
</dbReference>
<dbReference type="Gene3D" id="3.40.350.10">
    <property type="entry name" value="Creatinase/prolidase N-terminal domain"/>
    <property type="match status" value="1"/>
</dbReference>
<evidence type="ECO:0000256" key="2">
    <source>
        <dbReference type="ARBA" id="ARBA00008766"/>
    </source>
</evidence>
<dbReference type="GO" id="GO:0030145">
    <property type="term" value="F:manganese ion binding"/>
    <property type="evidence" value="ECO:0007669"/>
    <property type="project" value="InterPro"/>
</dbReference>
<dbReference type="Gene3D" id="3.90.230.10">
    <property type="entry name" value="Creatinase/methionine aminopeptidase superfamily"/>
    <property type="match status" value="1"/>
</dbReference>
<dbReference type="PANTHER" id="PTHR43226:SF4">
    <property type="entry name" value="XAA-PRO AMINOPEPTIDASE 3"/>
    <property type="match status" value="1"/>
</dbReference>
<evidence type="ECO:0000256" key="3">
    <source>
        <dbReference type="ARBA" id="ARBA00022723"/>
    </source>
</evidence>
<protein>
    <recommendedName>
        <fullName evidence="6">Aminopeptidase P N-terminal domain-containing protein</fullName>
    </recommendedName>
</protein>
<dbReference type="Proteomes" id="UP001211907">
    <property type="component" value="Unassembled WGS sequence"/>
</dbReference>
<dbReference type="EMBL" id="JADGJH010000269">
    <property type="protein sequence ID" value="KAJ3132000.1"/>
    <property type="molecule type" value="Genomic_DNA"/>
</dbReference>
<feature type="domain" description="Aminopeptidase P N-terminal" evidence="6">
    <location>
        <begin position="80"/>
        <end position="234"/>
    </location>
</feature>
<dbReference type="AlphaFoldDB" id="A0AAD5XIR7"/>
<comment type="cofactor">
    <cofactor evidence="1">
        <name>Mn(2+)</name>
        <dbReference type="ChEBI" id="CHEBI:29035"/>
    </cofactor>
</comment>
<dbReference type="SMART" id="SM01011">
    <property type="entry name" value="AMP_N"/>
    <property type="match status" value="1"/>
</dbReference>